<dbReference type="GO" id="GO:0004386">
    <property type="term" value="F:helicase activity"/>
    <property type="evidence" value="ECO:0007669"/>
    <property type="project" value="UniProtKB-KW"/>
</dbReference>
<dbReference type="PROSITE" id="PS51217">
    <property type="entry name" value="UVRD_HELICASE_CTER"/>
    <property type="match status" value="1"/>
</dbReference>
<keyword evidence="20" id="KW-1185">Reference proteome</keyword>
<evidence type="ECO:0000256" key="4">
    <source>
        <dbReference type="ARBA" id="ARBA00022763"/>
    </source>
</evidence>
<evidence type="ECO:0000256" key="12">
    <source>
        <dbReference type="ARBA" id="ARBA00034617"/>
    </source>
</evidence>
<evidence type="ECO:0000259" key="18">
    <source>
        <dbReference type="PROSITE" id="PS51217"/>
    </source>
</evidence>
<dbReference type="EC" id="5.6.2.4" evidence="13"/>
<evidence type="ECO:0000256" key="10">
    <source>
        <dbReference type="ARBA" id="ARBA00023204"/>
    </source>
</evidence>
<keyword evidence="7" id="KW-0269">Exonuclease</keyword>
<feature type="region of interest" description="Disordered" evidence="16">
    <location>
        <begin position="29"/>
        <end position="65"/>
    </location>
</feature>
<evidence type="ECO:0000256" key="9">
    <source>
        <dbReference type="ARBA" id="ARBA00023125"/>
    </source>
</evidence>
<comment type="caution">
    <text evidence="19">The sequence shown here is derived from an EMBL/GenBank/DDBJ whole genome shotgun (WGS) entry which is preliminary data.</text>
</comment>
<evidence type="ECO:0000256" key="7">
    <source>
        <dbReference type="ARBA" id="ARBA00022839"/>
    </source>
</evidence>
<sequence>MGEGEPGVAEVPATFAGPAARASAARAAAEVAAHAAEAGAPPVQRTSPGSGAGRGGRGRRPENRYRLVRTPVEPAREFPLDADQRAVAEHTAGPLLVLAGPGTGKTTTIVESVVARVGAGADPESVLVLTFGRKAAGRLRERITERLGRTTTEPLARTFHSYAWGLLRRDASSRDDRPPRLLTGPEQDALIRELLDGNVEGIGVRWPDPEQLQAPRGFAAELRDLMLRALERGIDPVGLDDLGQRQDRDDWRAAARFLQQYFDVLELRDSGTTASGIAYDSALIIQEAVSLLRNDPELLEQERRARRYVFVDEYQETDPAQRELLRLLCGGGRFLVAAGDPDQSIFGFRGADPGGVRSFVDDFPTAEGVPAPTIVLGTAHRAGPTLQETADRVATRLRGGVRQRTPHLGPETPPALADGVEVVVVRSATQEAAYVAHRLRRAHLIDGVPWSRMAVLVRSAPRSAGTLRRGLVHAGVPVEVDTDELPLAQQRGVAPLVRALGVALHPERLDDAAAVGLLTSPLGDADALSLRRLRQQLRLVASAGGDTRSSAELLPEALADPRDLIPVDSEWGRPARRVAAVLSAIRDAAAVPGASPESVVWAAWEVSGLGPRWEEESLRGGSEGADADAALDAAMALFDQAAKFVDGLPGATSTMFVDYLEHLRIPGDSIAPTGQRAEVVRILTAHAAKGLEWDVVAVAGVQEGLWPDLRPRGTVLGSEELVDLVAGRPPQLAGHLSALLDEERRLFYVAVTRARRALLVTAVDTVDGEDAEQASRFLDEIDPPEQPLVPRDDDGGRPQAVVPRQLTLPALVAELRRAVLDREGDPARRRAAARQLAQLADAGVPGADPAEWWGFAPLSDAEALRGPHEMVAVSPSRVEAFQTCALRWLLETSGGGTTSAAQGIGTVVHDVAAEVTAEQAVPDLQALSDRLNERWRRVDLTGWYGRKQHERANQMVERLADWLARNPRQLIAVEREFSVEIGRATVRGRVDRLERDDEGRLVVVDLKTGQSKPSAENIPTHPQLGVYQLAVEHGAFGEHGTESGGASLVHIGMPTRRATEQVQEPPRVAKKGAQWAERLVQDVADGMAGSVFVATQNNYCRMCAVSASCPIVSGQVTDE</sequence>
<dbReference type="InterPro" id="IPR014017">
    <property type="entry name" value="DNA_helicase_UvrD-like_C"/>
</dbReference>
<evidence type="ECO:0000256" key="14">
    <source>
        <dbReference type="ARBA" id="ARBA00048988"/>
    </source>
</evidence>
<comment type="catalytic activity">
    <reaction evidence="14">
        <text>ATP + H2O = ADP + phosphate + H(+)</text>
        <dbReference type="Rhea" id="RHEA:13065"/>
        <dbReference type="ChEBI" id="CHEBI:15377"/>
        <dbReference type="ChEBI" id="CHEBI:15378"/>
        <dbReference type="ChEBI" id="CHEBI:30616"/>
        <dbReference type="ChEBI" id="CHEBI:43474"/>
        <dbReference type="ChEBI" id="CHEBI:456216"/>
        <dbReference type="EC" id="5.6.2.4"/>
    </reaction>
</comment>
<feature type="domain" description="UvrD-like helicase C-terminal" evidence="18">
    <location>
        <begin position="384"/>
        <end position="690"/>
    </location>
</feature>
<evidence type="ECO:0000256" key="1">
    <source>
        <dbReference type="ARBA" id="ARBA00009922"/>
    </source>
</evidence>
<dbReference type="InterPro" id="IPR013986">
    <property type="entry name" value="DExx_box_DNA_helicase_dom_sf"/>
</dbReference>
<evidence type="ECO:0000256" key="3">
    <source>
        <dbReference type="ARBA" id="ARBA00022741"/>
    </source>
</evidence>
<dbReference type="PANTHER" id="PTHR11070:SF59">
    <property type="entry name" value="DNA 3'-5' HELICASE"/>
    <property type="match status" value="1"/>
</dbReference>
<comment type="similarity">
    <text evidence="1">Belongs to the helicase family. UvrD subfamily.</text>
</comment>
<keyword evidence="8 15" id="KW-0067">ATP-binding</keyword>
<dbReference type="SUPFAM" id="SSF52540">
    <property type="entry name" value="P-loop containing nucleoside triphosphate hydrolases"/>
    <property type="match status" value="1"/>
</dbReference>
<evidence type="ECO:0000256" key="2">
    <source>
        <dbReference type="ARBA" id="ARBA00022722"/>
    </source>
</evidence>
<feature type="domain" description="UvrD-like helicase ATP-binding" evidence="17">
    <location>
        <begin position="78"/>
        <end position="383"/>
    </location>
</feature>
<name>A0ABP6T4Q7_9ACTN</name>
<evidence type="ECO:0000256" key="13">
    <source>
        <dbReference type="ARBA" id="ARBA00034808"/>
    </source>
</evidence>
<dbReference type="InterPro" id="IPR027417">
    <property type="entry name" value="P-loop_NTPase"/>
</dbReference>
<evidence type="ECO:0000256" key="6">
    <source>
        <dbReference type="ARBA" id="ARBA00022806"/>
    </source>
</evidence>
<dbReference type="InterPro" id="IPR014016">
    <property type="entry name" value="UvrD-like_ATP-bd"/>
</dbReference>
<dbReference type="InterPro" id="IPR000212">
    <property type="entry name" value="DNA_helicase_UvrD/REP"/>
</dbReference>
<keyword evidence="4" id="KW-0227">DNA damage</keyword>
<evidence type="ECO:0000256" key="8">
    <source>
        <dbReference type="ARBA" id="ARBA00022840"/>
    </source>
</evidence>
<evidence type="ECO:0000256" key="16">
    <source>
        <dbReference type="SAM" id="MobiDB-lite"/>
    </source>
</evidence>
<dbReference type="Gene3D" id="1.10.10.160">
    <property type="match status" value="1"/>
</dbReference>
<accession>A0ABP6T4Q7</accession>
<dbReference type="Gene3D" id="3.90.320.10">
    <property type="match status" value="1"/>
</dbReference>
<evidence type="ECO:0000256" key="11">
    <source>
        <dbReference type="ARBA" id="ARBA00023235"/>
    </source>
</evidence>
<dbReference type="CDD" id="cd17932">
    <property type="entry name" value="DEXQc_UvrD"/>
    <property type="match status" value="1"/>
</dbReference>
<keyword evidence="6 15" id="KW-0347">Helicase</keyword>
<dbReference type="PROSITE" id="PS51198">
    <property type="entry name" value="UVRD_HELICASE_ATP_BIND"/>
    <property type="match status" value="1"/>
</dbReference>
<gene>
    <name evidence="19" type="ORF">GCM10020369_57650</name>
</gene>
<organism evidence="19 20">
    <name type="scientific">Cryptosporangium minutisporangium</name>
    <dbReference type="NCBI Taxonomy" id="113569"/>
    <lineage>
        <taxon>Bacteria</taxon>
        <taxon>Bacillati</taxon>
        <taxon>Actinomycetota</taxon>
        <taxon>Actinomycetes</taxon>
        <taxon>Cryptosporangiales</taxon>
        <taxon>Cryptosporangiaceae</taxon>
        <taxon>Cryptosporangium</taxon>
    </lineage>
</organism>
<feature type="compositionally biased region" description="Low complexity" evidence="16">
    <location>
        <begin position="29"/>
        <end position="40"/>
    </location>
</feature>
<dbReference type="Pfam" id="PF12705">
    <property type="entry name" value="PDDEXK_1"/>
    <property type="match status" value="1"/>
</dbReference>
<dbReference type="Gene3D" id="3.40.50.300">
    <property type="entry name" value="P-loop containing nucleotide triphosphate hydrolases"/>
    <property type="match status" value="2"/>
</dbReference>
<dbReference type="InterPro" id="IPR011604">
    <property type="entry name" value="PDDEXK-like_dom_sf"/>
</dbReference>
<evidence type="ECO:0000313" key="20">
    <source>
        <dbReference type="Proteomes" id="UP001501676"/>
    </source>
</evidence>
<evidence type="ECO:0000256" key="5">
    <source>
        <dbReference type="ARBA" id="ARBA00022801"/>
    </source>
</evidence>
<protein>
    <recommendedName>
        <fullName evidence="13">DNA 3'-5' helicase</fullName>
        <ecNumber evidence="13">5.6.2.4</ecNumber>
    </recommendedName>
</protein>
<evidence type="ECO:0000256" key="15">
    <source>
        <dbReference type="PROSITE-ProRule" id="PRU00560"/>
    </source>
</evidence>
<keyword evidence="10" id="KW-0234">DNA repair</keyword>
<keyword evidence="5 15" id="KW-0378">Hydrolase</keyword>
<comment type="catalytic activity">
    <reaction evidence="12">
        <text>Couples ATP hydrolysis with the unwinding of duplex DNA by translocating in the 3'-5' direction.</text>
        <dbReference type="EC" id="5.6.2.4"/>
    </reaction>
</comment>
<evidence type="ECO:0000259" key="17">
    <source>
        <dbReference type="PROSITE" id="PS51198"/>
    </source>
</evidence>
<dbReference type="Proteomes" id="UP001501676">
    <property type="component" value="Unassembled WGS sequence"/>
</dbReference>
<dbReference type="EMBL" id="BAAAYN010000041">
    <property type="protein sequence ID" value="GAA3393167.1"/>
    <property type="molecule type" value="Genomic_DNA"/>
</dbReference>
<evidence type="ECO:0000313" key="19">
    <source>
        <dbReference type="EMBL" id="GAA3393167.1"/>
    </source>
</evidence>
<dbReference type="InterPro" id="IPR038726">
    <property type="entry name" value="PDDEXK_AddAB-type"/>
</dbReference>
<dbReference type="PANTHER" id="PTHR11070">
    <property type="entry name" value="UVRD / RECB / PCRA DNA HELICASE FAMILY MEMBER"/>
    <property type="match status" value="1"/>
</dbReference>
<dbReference type="Gene3D" id="1.10.486.10">
    <property type="entry name" value="PCRA, domain 4"/>
    <property type="match status" value="1"/>
</dbReference>
<keyword evidence="9" id="KW-0238">DNA-binding</keyword>
<dbReference type="Pfam" id="PF13361">
    <property type="entry name" value="UvrD_C"/>
    <property type="match status" value="1"/>
</dbReference>
<dbReference type="Pfam" id="PF00580">
    <property type="entry name" value="UvrD-helicase"/>
    <property type="match status" value="1"/>
</dbReference>
<keyword evidence="11" id="KW-0413">Isomerase</keyword>
<feature type="binding site" evidence="15">
    <location>
        <begin position="99"/>
        <end position="106"/>
    </location>
    <ligand>
        <name>ATP</name>
        <dbReference type="ChEBI" id="CHEBI:30616"/>
    </ligand>
</feature>
<keyword evidence="3 15" id="KW-0547">Nucleotide-binding</keyword>
<proteinExistence type="inferred from homology"/>
<reference evidence="20" key="1">
    <citation type="journal article" date="2019" name="Int. J. Syst. Evol. Microbiol.">
        <title>The Global Catalogue of Microorganisms (GCM) 10K type strain sequencing project: providing services to taxonomists for standard genome sequencing and annotation.</title>
        <authorList>
            <consortium name="The Broad Institute Genomics Platform"/>
            <consortium name="The Broad Institute Genome Sequencing Center for Infectious Disease"/>
            <person name="Wu L."/>
            <person name="Ma J."/>
        </authorList>
    </citation>
    <scope>NUCLEOTIDE SEQUENCE [LARGE SCALE GENOMIC DNA]</scope>
    <source>
        <strain evidence="20">JCM 9458</strain>
    </source>
</reference>
<keyword evidence="2" id="KW-0540">Nuclease</keyword>